<feature type="transmembrane region" description="Helical" evidence="1">
    <location>
        <begin position="108"/>
        <end position="125"/>
    </location>
</feature>
<accession>A0A317T5D6</accession>
<protein>
    <recommendedName>
        <fullName evidence="4">DoxX family protein</fullName>
    </recommendedName>
</protein>
<evidence type="ECO:0000313" key="3">
    <source>
        <dbReference type="Proteomes" id="UP000246278"/>
    </source>
</evidence>
<organism evidence="2 3">
    <name type="scientific">Prosthecochloris marina</name>
    <dbReference type="NCBI Taxonomy" id="2017681"/>
    <lineage>
        <taxon>Bacteria</taxon>
        <taxon>Pseudomonadati</taxon>
        <taxon>Chlorobiota</taxon>
        <taxon>Chlorobiia</taxon>
        <taxon>Chlorobiales</taxon>
        <taxon>Chlorobiaceae</taxon>
        <taxon>Prosthecochloris</taxon>
    </lineage>
</organism>
<name>A0A317T5D6_9CHLB</name>
<sequence length="134" mass="15468">MNRFKENFPVLVTARLVLAFSWIYQGMVPKIICQSPGEIELLEHIVKVHELACTMVIWMGYGEVLFGFLLLFTSRSWVFLLNILALAVLLIYVAVFQPELFTLPFNPLILNVSLIGMSLIAYDELRKNNYRAER</sequence>
<dbReference type="Proteomes" id="UP000246278">
    <property type="component" value="Unassembled WGS sequence"/>
</dbReference>
<feature type="transmembrane region" description="Helical" evidence="1">
    <location>
        <begin position="7"/>
        <end position="28"/>
    </location>
</feature>
<keyword evidence="1" id="KW-1133">Transmembrane helix</keyword>
<feature type="transmembrane region" description="Helical" evidence="1">
    <location>
        <begin position="79"/>
        <end position="96"/>
    </location>
</feature>
<dbReference type="EMBL" id="PDNZ01000005">
    <property type="protein sequence ID" value="PWW81932.1"/>
    <property type="molecule type" value="Genomic_DNA"/>
</dbReference>
<feature type="transmembrane region" description="Helical" evidence="1">
    <location>
        <begin position="48"/>
        <end position="72"/>
    </location>
</feature>
<dbReference type="Pfam" id="PF13781">
    <property type="entry name" value="DoxX_3"/>
    <property type="match status" value="1"/>
</dbReference>
<dbReference type="AlphaFoldDB" id="A0A317T5D6"/>
<dbReference type="RefSeq" id="WP_110023633.1">
    <property type="nucleotide sequence ID" value="NZ_PDNZ01000005.1"/>
</dbReference>
<dbReference type="OrthoDB" id="6199084at2"/>
<keyword evidence="1" id="KW-0472">Membrane</keyword>
<keyword evidence="3" id="KW-1185">Reference proteome</keyword>
<evidence type="ECO:0000313" key="2">
    <source>
        <dbReference type="EMBL" id="PWW81932.1"/>
    </source>
</evidence>
<keyword evidence="1" id="KW-0812">Transmembrane</keyword>
<evidence type="ECO:0000256" key="1">
    <source>
        <dbReference type="SAM" id="Phobius"/>
    </source>
</evidence>
<reference evidence="3" key="1">
    <citation type="submission" date="2017-10" db="EMBL/GenBank/DDBJ databases">
        <authorList>
            <person name="Gaisin V.A."/>
            <person name="Rysina M.S."/>
            <person name="Grouzdev D.S."/>
        </authorList>
    </citation>
    <scope>NUCLEOTIDE SEQUENCE [LARGE SCALE GENOMIC DNA]</scope>
    <source>
        <strain evidence="3">V1</strain>
    </source>
</reference>
<dbReference type="InterPro" id="IPR025695">
    <property type="entry name" value="DoxX-like"/>
</dbReference>
<comment type="caution">
    <text evidence="2">The sequence shown here is derived from an EMBL/GenBank/DDBJ whole genome shotgun (WGS) entry which is preliminary data.</text>
</comment>
<proteinExistence type="predicted"/>
<evidence type="ECO:0008006" key="4">
    <source>
        <dbReference type="Google" id="ProtNLM"/>
    </source>
</evidence>
<gene>
    <name evidence="2" type="ORF">CR164_08795</name>
</gene>